<dbReference type="CDD" id="cd06261">
    <property type="entry name" value="TM_PBP2"/>
    <property type="match status" value="1"/>
</dbReference>
<keyword evidence="4 7" id="KW-0812">Transmembrane</keyword>
<evidence type="ECO:0000256" key="3">
    <source>
        <dbReference type="ARBA" id="ARBA00022475"/>
    </source>
</evidence>
<keyword evidence="2 7" id="KW-0813">Transport</keyword>
<gene>
    <name evidence="10" type="ORF">PS2015_1005</name>
</gene>
<dbReference type="InterPro" id="IPR035906">
    <property type="entry name" value="MetI-like_sf"/>
</dbReference>
<dbReference type="PANTHER" id="PTHR43386">
    <property type="entry name" value="OLIGOPEPTIDE TRANSPORT SYSTEM PERMEASE PROTEIN APPC"/>
    <property type="match status" value="1"/>
</dbReference>
<dbReference type="Proteomes" id="UP000065641">
    <property type="component" value="Chromosome"/>
</dbReference>
<keyword evidence="5 7" id="KW-1133">Transmembrane helix</keyword>
<feature type="transmembrane region" description="Helical" evidence="7">
    <location>
        <begin position="49"/>
        <end position="68"/>
    </location>
</feature>
<keyword evidence="6 7" id="KW-0472">Membrane</keyword>
<feature type="transmembrane region" description="Helical" evidence="7">
    <location>
        <begin position="275"/>
        <end position="300"/>
    </location>
</feature>
<proteinExistence type="inferred from homology"/>
<dbReference type="AlphaFoldDB" id="A0A0S2KBK9"/>
<keyword evidence="3" id="KW-1003">Cell membrane</keyword>
<evidence type="ECO:0000256" key="4">
    <source>
        <dbReference type="ARBA" id="ARBA00022692"/>
    </source>
</evidence>
<feature type="transmembrane region" description="Helical" evidence="7">
    <location>
        <begin position="176"/>
        <end position="193"/>
    </location>
</feature>
<dbReference type="OrthoDB" id="9805884at2"/>
<dbReference type="SUPFAM" id="SSF161098">
    <property type="entry name" value="MetI-like"/>
    <property type="match status" value="1"/>
</dbReference>
<reference evidence="10 11" key="1">
    <citation type="submission" date="2015-11" db="EMBL/GenBank/DDBJ databases">
        <authorList>
            <person name="Zhang Y."/>
            <person name="Guo Z."/>
        </authorList>
    </citation>
    <scope>NUCLEOTIDE SEQUENCE [LARGE SCALE GENOMIC DNA]</scope>
    <source>
        <strain evidence="10 11">KCTC 32221</strain>
    </source>
</reference>
<evidence type="ECO:0000256" key="6">
    <source>
        <dbReference type="ARBA" id="ARBA00023136"/>
    </source>
</evidence>
<evidence type="ECO:0000256" key="8">
    <source>
        <dbReference type="SAM" id="MobiDB-lite"/>
    </source>
</evidence>
<feature type="domain" description="ABC transmembrane type-1" evidence="9">
    <location>
        <begin position="111"/>
        <end position="300"/>
    </location>
</feature>
<evidence type="ECO:0000256" key="2">
    <source>
        <dbReference type="ARBA" id="ARBA00022448"/>
    </source>
</evidence>
<dbReference type="PANTHER" id="PTHR43386:SF25">
    <property type="entry name" value="PEPTIDE ABC TRANSPORTER PERMEASE PROTEIN"/>
    <property type="match status" value="1"/>
</dbReference>
<dbReference type="STRING" id="1249552.PS2015_1005"/>
<accession>A0A0S2KBK9</accession>
<dbReference type="EMBL" id="CP013189">
    <property type="protein sequence ID" value="ALO45674.1"/>
    <property type="molecule type" value="Genomic_DNA"/>
</dbReference>
<dbReference type="InterPro" id="IPR050366">
    <property type="entry name" value="BP-dependent_transpt_permease"/>
</dbReference>
<feature type="region of interest" description="Disordered" evidence="8">
    <location>
        <begin position="1"/>
        <end position="26"/>
    </location>
</feature>
<feature type="transmembrane region" description="Helical" evidence="7">
    <location>
        <begin position="113"/>
        <end position="139"/>
    </location>
</feature>
<evidence type="ECO:0000256" key="1">
    <source>
        <dbReference type="ARBA" id="ARBA00004651"/>
    </source>
</evidence>
<feature type="compositionally biased region" description="Low complexity" evidence="8">
    <location>
        <begin position="16"/>
        <end position="26"/>
    </location>
</feature>
<name>A0A0S2KBK9_9GAMM</name>
<dbReference type="PATRIC" id="fig|1249552.3.peg.1013"/>
<evidence type="ECO:0000256" key="7">
    <source>
        <dbReference type="RuleBase" id="RU363032"/>
    </source>
</evidence>
<sequence>MPVDRSRSPRVPAEPLSPRRSSGGSAARTSRALSFSVAVRQVFGSGFGAGFWLAAAWLLIVLCCAIFADFLPVRDPLDPVIANRLNPPLTTNWLGADGLGRDMLARLVHGARVSVVISLTAVSIGMVIGGTLGILAGFFRGHFERALMAVLDVILAFPWLVLLLALVAFIGQSLTAISVAIGLLWIPAYARVARANTLSVVQREYVLAARAMGASTLRILWREVLPNVILPVLAYGLVAMGLVIIVESALAFLGLSVEAPQPTWGGMISEGKRHLATAVHVALVPSITMFLTVLSLNYVGDRLRSRFEVRESNL</sequence>
<protein>
    <submittedName>
        <fullName evidence="10">Dipeptide transporter membrane component of ABC superfamily</fullName>
    </submittedName>
</protein>
<dbReference type="RefSeq" id="WP_058021191.1">
    <property type="nucleotide sequence ID" value="NZ_CP013189.1"/>
</dbReference>
<dbReference type="GO" id="GO:0005886">
    <property type="term" value="C:plasma membrane"/>
    <property type="evidence" value="ECO:0007669"/>
    <property type="project" value="UniProtKB-SubCell"/>
</dbReference>
<keyword evidence="11" id="KW-1185">Reference proteome</keyword>
<dbReference type="Pfam" id="PF00528">
    <property type="entry name" value="BPD_transp_1"/>
    <property type="match status" value="1"/>
</dbReference>
<evidence type="ECO:0000256" key="5">
    <source>
        <dbReference type="ARBA" id="ARBA00022989"/>
    </source>
</evidence>
<comment type="similarity">
    <text evidence="7">Belongs to the binding-protein-dependent transport system permease family.</text>
</comment>
<dbReference type="Gene3D" id="1.10.3720.10">
    <property type="entry name" value="MetI-like"/>
    <property type="match status" value="1"/>
</dbReference>
<evidence type="ECO:0000313" key="11">
    <source>
        <dbReference type="Proteomes" id="UP000065641"/>
    </source>
</evidence>
<feature type="transmembrane region" description="Helical" evidence="7">
    <location>
        <begin position="146"/>
        <end position="170"/>
    </location>
</feature>
<dbReference type="InterPro" id="IPR000515">
    <property type="entry name" value="MetI-like"/>
</dbReference>
<comment type="subcellular location">
    <subcellularLocation>
        <location evidence="1 7">Cell membrane</location>
        <topology evidence="1 7">Multi-pass membrane protein</topology>
    </subcellularLocation>
</comment>
<dbReference type="GO" id="GO:0055085">
    <property type="term" value="P:transmembrane transport"/>
    <property type="evidence" value="ECO:0007669"/>
    <property type="project" value="InterPro"/>
</dbReference>
<feature type="transmembrane region" description="Helical" evidence="7">
    <location>
        <begin position="228"/>
        <end position="255"/>
    </location>
</feature>
<dbReference type="KEGG" id="pspi:PS2015_1005"/>
<organism evidence="10 11">
    <name type="scientific">Pseudohongiella spirulinae</name>
    <dbReference type="NCBI Taxonomy" id="1249552"/>
    <lineage>
        <taxon>Bacteria</taxon>
        <taxon>Pseudomonadati</taxon>
        <taxon>Pseudomonadota</taxon>
        <taxon>Gammaproteobacteria</taxon>
        <taxon>Pseudomonadales</taxon>
        <taxon>Pseudohongiellaceae</taxon>
        <taxon>Pseudohongiella</taxon>
    </lineage>
</organism>
<evidence type="ECO:0000259" key="9">
    <source>
        <dbReference type="PROSITE" id="PS50928"/>
    </source>
</evidence>
<dbReference type="PROSITE" id="PS50928">
    <property type="entry name" value="ABC_TM1"/>
    <property type="match status" value="1"/>
</dbReference>
<evidence type="ECO:0000313" key="10">
    <source>
        <dbReference type="EMBL" id="ALO45674.1"/>
    </source>
</evidence>